<sequence>MPLGMLDLDKIKHLHNRGLDGAVDPEARDGRDHIDVQLVAECGLVEALHAADLGGATCIVDKNVETFTLADIGALEDDLGVAGAGHCSNLGRRSLELLDPSTEDGDGLRARLRKGDGDFFADACPAAGDGDKLAGDTEFGLGGINCRVRLVMVDSGEGDVVGHIFLGEVWFEVSVMLQMLNDLDGEVLITSKLLEHYLYLDLMASCFVTDMIVRCWGEK</sequence>
<evidence type="ECO:0000313" key="2">
    <source>
        <dbReference type="Proteomes" id="UP000836387"/>
    </source>
</evidence>
<proteinExistence type="predicted"/>
<name>A0ACA9TWS2_BIOOC</name>
<evidence type="ECO:0000313" key="1">
    <source>
        <dbReference type="EMBL" id="CAG9945426.1"/>
    </source>
</evidence>
<accession>A0ACA9TWS2</accession>
<dbReference type="EMBL" id="CADEHS020000009">
    <property type="protein sequence ID" value="CAG9945426.1"/>
    <property type="molecule type" value="Genomic_DNA"/>
</dbReference>
<reference evidence="1" key="1">
    <citation type="submission" date="2020-04" db="EMBL/GenBank/DDBJ databases">
        <authorList>
            <person name="Broberg M."/>
        </authorList>
    </citation>
    <scope>NUCLEOTIDE SEQUENCE</scope>
</reference>
<gene>
    <name evidence="1" type="ORF">CRV2_00012163</name>
</gene>
<organism evidence="1 2">
    <name type="scientific">Clonostachys rosea f. rosea IK726</name>
    <dbReference type="NCBI Taxonomy" id="1349383"/>
    <lineage>
        <taxon>Eukaryota</taxon>
        <taxon>Fungi</taxon>
        <taxon>Dikarya</taxon>
        <taxon>Ascomycota</taxon>
        <taxon>Pezizomycotina</taxon>
        <taxon>Sordariomycetes</taxon>
        <taxon>Hypocreomycetidae</taxon>
        <taxon>Hypocreales</taxon>
        <taxon>Bionectriaceae</taxon>
        <taxon>Clonostachys</taxon>
    </lineage>
</organism>
<comment type="caution">
    <text evidence="1">The sequence shown here is derived from an EMBL/GenBank/DDBJ whole genome shotgun (WGS) entry which is preliminary data.</text>
</comment>
<protein>
    <submittedName>
        <fullName evidence="1">Uncharacterized protein</fullName>
    </submittedName>
</protein>
<keyword evidence="2" id="KW-1185">Reference proteome</keyword>
<dbReference type="Proteomes" id="UP000836387">
    <property type="component" value="Unassembled WGS sequence"/>
</dbReference>
<reference evidence="1" key="2">
    <citation type="submission" date="2021-10" db="EMBL/GenBank/DDBJ databases">
        <authorList>
            <person name="Piombo E."/>
        </authorList>
    </citation>
    <scope>NUCLEOTIDE SEQUENCE</scope>
</reference>